<reference evidence="10 11" key="1">
    <citation type="submission" date="2022-03" db="EMBL/GenBank/DDBJ databases">
        <authorList>
            <person name="Nunn A."/>
            <person name="Chopra R."/>
            <person name="Nunn A."/>
            <person name="Contreras Garrido A."/>
        </authorList>
    </citation>
    <scope>NUCLEOTIDE SEQUENCE [LARGE SCALE GENOMIC DNA]</scope>
</reference>
<evidence type="ECO:0000256" key="3">
    <source>
        <dbReference type="ARBA" id="ARBA00010617"/>
    </source>
</evidence>
<dbReference type="PANTHER" id="PTHR47943">
    <property type="entry name" value="CYTOCHROME P450 93A3-LIKE"/>
    <property type="match status" value="1"/>
</dbReference>
<evidence type="ECO:0000256" key="7">
    <source>
        <dbReference type="ARBA" id="ARBA00023004"/>
    </source>
</evidence>
<sequence length="447" mass="51686">MVLAVGYLLQPWLRRKTKHGRLPPGPRGVPILGHLHLLGKNPHHDLNQLAKKYGPIMYMHFGFVPIIVVSSPEAAEQFLKTHDVVFASRPPLQAAKYISYEQNNMTFVPYGHFWRTMRKLCTSELLSHPKISSFQSMRKEELCLLVDFIEQASRDNVAVDLSAKIASMSADMSCRMVFGKKYEEEKFDERGFKAVMRDVMQLSAAPHLGDFFPYIGALDLQGLTRRMKALSKVFDDFYEKIIDEHIQFRDRGQTKDFVDIVLDFMESEQAEHPRVMRKVQDELENVVGLDRMVEESDTKDLHYLEMVVKEAFRLHPIAPLLLPHEATEDCNINGYYIPKKARIAVNVWAIGRDPNVWTDADKFIPERFARSSIDRLPTPSIWGWPERVRRMQLGLTMVRLVVAQLVHCFDWELPNMLLEELDMSEAFGMVTSRDKHLLAIPTLRLHK</sequence>
<keyword evidence="11" id="KW-1185">Reference proteome</keyword>
<evidence type="ECO:0000313" key="10">
    <source>
        <dbReference type="EMBL" id="CAH2042459.1"/>
    </source>
</evidence>
<evidence type="ECO:0000313" key="11">
    <source>
        <dbReference type="Proteomes" id="UP000836841"/>
    </source>
</evidence>
<dbReference type="InterPro" id="IPR002401">
    <property type="entry name" value="Cyt_P450_E_grp-I"/>
</dbReference>
<evidence type="ECO:0000256" key="4">
    <source>
        <dbReference type="ARBA" id="ARBA00022617"/>
    </source>
</evidence>
<keyword evidence="4" id="KW-0349">Heme</keyword>
<name>A0AAU9RGY4_THLAR</name>
<keyword evidence="8" id="KW-0503">Monooxygenase</keyword>
<comment type="cofactor">
    <cofactor evidence="1">
        <name>heme</name>
        <dbReference type="ChEBI" id="CHEBI:30413"/>
    </cofactor>
</comment>
<keyword evidence="5" id="KW-0479">Metal-binding</keyword>
<proteinExistence type="inferred from homology"/>
<dbReference type="GO" id="GO:0004497">
    <property type="term" value="F:monooxygenase activity"/>
    <property type="evidence" value="ECO:0007669"/>
    <property type="project" value="UniProtKB-KW"/>
</dbReference>
<evidence type="ECO:0000256" key="6">
    <source>
        <dbReference type="ARBA" id="ARBA00023002"/>
    </source>
</evidence>
<dbReference type="Pfam" id="PF00067">
    <property type="entry name" value="p450"/>
    <property type="match status" value="2"/>
</dbReference>
<evidence type="ECO:0008006" key="12">
    <source>
        <dbReference type="Google" id="ProtNLM"/>
    </source>
</evidence>
<gene>
    <name evidence="10" type="ORF">TAV2_LOCUS4717</name>
</gene>
<dbReference type="PRINTS" id="PR00463">
    <property type="entry name" value="EP450I"/>
</dbReference>
<accession>A0AAU9RGY4</accession>
<evidence type="ECO:0000256" key="2">
    <source>
        <dbReference type="ARBA" id="ARBA00004370"/>
    </source>
</evidence>
<dbReference type="Proteomes" id="UP000836841">
    <property type="component" value="Unassembled WGS sequence"/>
</dbReference>
<evidence type="ECO:0000256" key="9">
    <source>
        <dbReference type="ARBA" id="ARBA00023136"/>
    </source>
</evidence>
<dbReference type="PANTHER" id="PTHR47943:SF2">
    <property type="entry name" value="CYTOCHROME P450"/>
    <property type="match status" value="1"/>
</dbReference>
<protein>
    <recommendedName>
        <fullName evidence="12">Cytochrome P450</fullName>
    </recommendedName>
</protein>
<dbReference type="AlphaFoldDB" id="A0AAU9RGY4"/>
<dbReference type="GO" id="GO:0016705">
    <property type="term" value="F:oxidoreductase activity, acting on paired donors, with incorporation or reduction of molecular oxygen"/>
    <property type="evidence" value="ECO:0007669"/>
    <property type="project" value="InterPro"/>
</dbReference>
<dbReference type="SUPFAM" id="SSF48264">
    <property type="entry name" value="Cytochrome P450"/>
    <property type="match status" value="1"/>
</dbReference>
<comment type="similarity">
    <text evidence="3">Belongs to the cytochrome P450 family.</text>
</comment>
<comment type="caution">
    <text evidence="10">The sequence shown here is derived from an EMBL/GenBank/DDBJ whole genome shotgun (WGS) entry which is preliminary data.</text>
</comment>
<keyword evidence="9" id="KW-0472">Membrane</keyword>
<dbReference type="InterPro" id="IPR001128">
    <property type="entry name" value="Cyt_P450"/>
</dbReference>
<keyword evidence="7" id="KW-0408">Iron</keyword>
<dbReference type="GO" id="GO:0020037">
    <property type="term" value="F:heme binding"/>
    <property type="evidence" value="ECO:0007669"/>
    <property type="project" value="InterPro"/>
</dbReference>
<dbReference type="GO" id="GO:0016020">
    <property type="term" value="C:membrane"/>
    <property type="evidence" value="ECO:0007669"/>
    <property type="project" value="UniProtKB-SubCell"/>
</dbReference>
<evidence type="ECO:0000256" key="5">
    <source>
        <dbReference type="ARBA" id="ARBA00022723"/>
    </source>
</evidence>
<organism evidence="10 11">
    <name type="scientific">Thlaspi arvense</name>
    <name type="common">Field penny-cress</name>
    <dbReference type="NCBI Taxonomy" id="13288"/>
    <lineage>
        <taxon>Eukaryota</taxon>
        <taxon>Viridiplantae</taxon>
        <taxon>Streptophyta</taxon>
        <taxon>Embryophyta</taxon>
        <taxon>Tracheophyta</taxon>
        <taxon>Spermatophyta</taxon>
        <taxon>Magnoliopsida</taxon>
        <taxon>eudicotyledons</taxon>
        <taxon>Gunneridae</taxon>
        <taxon>Pentapetalae</taxon>
        <taxon>rosids</taxon>
        <taxon>malvids</taxon>
        <taxon>Brassicales</taxon>
        <taxon>Brassicaceae</taxon>
        <taxon>Thlaspideae</taxon>
        <taxon>Thlaspi</taxon>
    </lineage>
</organism>
<dbReference type="EMBL" id="CAJVSB020000173">
    <property type="protein sequence ID" value="CAH2042459.1"/>
    <property type="molecule type" value="Genomic_DNA"/>
</dbReference>
<comment type="subcellular location">
    <subcellularLocation>
        <location evidence="2">Membrane</location>
    </subcellularLocation>
</comment>
<keyword evidence="6" id="KW-0560">Oxidoreductase</keyword>
<dbReference type="GO" id="GO:0005506">
    <property type="term" value="F:iron ion binding"/>
    <property type="evidence" value="ECO:0007669"/>
    <property type="project" value="InterPro"/>
</dbReference>
<dbReference type="Gene3D" id="1.10.630.10">
    <property type="entry name" value="Cytochrome P450"/>
    <property type="match status" value="2"/>
</dbReference>
<evidence type="ECO:0000256" key="8">
    <source>
        <dbReference type="ARBA" id="ARBA00023033"/>
    </source>
</evidence>
<evidence type="ECO:0000256" key="1">
    <source>
        <dbReference type="ARBA" id="ARBA00001971"/>
    </source>
</evidence>
<dbReference type="InterPro" id="IPR036396">
    <property type="entry name" value="Cyt_P450_sf"/>
</dbReference>